<proteinExistence type="predicted"/>
<keyword evidence="2" id="KW-1133">Transmembrane helix</keyword>
<dbReference type="EMBL" id="FMHV01000002">
    <property type="protein sequence ID" value="SCL34171.1"/>
    <property type="molecule type" value="Genomic_DNA"/>
</dbReference>
<dbReference type="OrthoDB" id="3695950at2"/>
<dbReference type="AlphaFoldDB" id="A0A1C6SX92"/>
<accession>A0A1C6SX92</accession>
<protein>
    <recommendedName>
        <fullName evidence="5">Capsular polysaccharide biosynthesis protein</fullName>
    </recommendedName>
</protein>
<dbReference type="Proteomes" id="UP000199413">
    <property type="component" value="Unassembled WGS sequence"/>
</dbReference>
<keyword evidence="2" id="KW-0812">Transmembrane</keyword>
<dbReference type="RefSeq" id="WP_091344995.1">
    <property type="nucleotide sequence ID" value="NZ_FMHV01000002.1"/>
</dbReference>
<feature type="compositionally biased region" description="Basic and acidic residues" evidence="1">
    <location>
        <begin position="242"/>
        <end position="252"/>
    </location>
</feature>
<feature type="region of interest" description="Disordered" evidence="1">
    <location>
        <begin position="206"/>
        <end position="301"/>
    </location>
</feature>
<evidence type="ECO:0000313" key="3">
    <source>
        <dbReference type="EMBL" id="SCL34171.1"/>
    </source>
</evidence>
<evidence type="ECO:0000256" key="1">
    <source>
        <dbReference type="SAM" id="MobiDB-lite"/>
    </source>
</evidence>
<evidence type="ECO:0008006" key="5">
    <source>
        <dbReference type="Google" id="ProtNLM"/>
    </source>
</evidence>
<gene>
    <name evidence="3" type="ORF">GA0070624_4921</name>
</gene>
<evidence type="ECO:0000313" key="4">
    <source>
        <dbReference type="Proteomes" id="UP000199413"/>
    </source>
</evidence>
<organism evidence="3 4">
    <name type="scientific">Micromonospora rhizosphaerae</name>
    <dbReference type="NCBI Taxonomy" id="568872"/>
    <lineage>
        <taxon>Bacteria</taxon>
        <taxon>Bacillati</taxon>
        <taxon>Actinomycetota</taxon>
        <taxon>Actinomycetes</taxon>
        <taxon>Micromonosporales</taxon>
        <taxon>Micromonosporaceae</taxon>
        <taxon>Micromonospora</taxon>
    </lineage>
</organism>
<reference evidence="4" key="1">
    <citation type="submission" date="2016-06" db="EMBL/GenBank/DDBJ databases">
        <authorList>
            <person name="Varghese N."/>
            <person name="Submissions Spin"/>
        </authorList>
    </citation>
    <scope>NUCLEOTIDE SEQUENCE [LARGE SCALE GENOMIC DNA]</scope>
    <source>
        <strain evidence="4">DSM 45431</strain>
    </source>
</reference>
<name>A0A1C6SX92_9ACTN</name>
<sequence length="301" mass="32126">MDFWDLTKLLVRRWKIVSPMLVLSAAFAVLTITQVKPDYVGTAYVQLVPPVIGQTKPGEATAEQRNPWIGLGLETIGNAAIVTVTDRSVAKRMKALGYSDSYTLTMGSTSPMVSFEIIGKSEAQASATAEQLVERFSQSVANLQSAYSVAPSDAITTRRLDLGTNVVQSNSKVKRAFIAVVGAGLLLSAAGTVGIDALLRRRQRRRAAVDAVPPTATPNPAPGTLGAERLSSPSVIAPVPRVHTDERDEVKRPTTMAEEQPTVRVRLDSAPTTSSGKGNSRGESDPSVPPEATIVLPWTRP</sequence>
<evidence type="ECO:0000256" key="2">
    <source>
        <dbReference type="SAM" id="Phobius"/>
    </source>
</evidence>
<keyword evidence="4" id="KW-1185">Reference proteome</keyword>
<keyword evidence="2" id="KW-0472">Membrane</keyword>
<feature type="transmembrane region" description="Helical" evidence="2">
    <location>
        <begin position="176"/>
        <end position="199"/>
    </location>
</feature>